<dbReference type="RefSeq" id="WP_311072717.1">
    <property type="nucleotide sequence ID" value="NZ_CP134494.1"/>
</dbReference>
<reference evidence="1 2" key="1">
    <citation type="submission" date="2023-09" db="EMBL/GenBank/DDBJ databases">
        <title>Microbial mechanism of fulvic acid promoting antimony reduction mineralization in rice fields.</title>
        <authorList>
            <person name="Chen G."/>
            <person name="Lan J."/>
        </authorList>
    </citation>
    <scope>NUCLEOTIDE SEQUENCE [LARGE SCALE GENOMIC DNA]</scope>
    <source>
        <strain evidence="1 2">PS1</strain>
    </source>
</reference>
<keyword evidence="2" id="KW-1185">Reference proteome</keyword>
<gene>
    <name evidence="1" type="ORF">RH061_21050</name>
</gene>
<dbReference type="EMBL" id="CP134494">
    <property type="protein sequence ID" value="WNF22611.1"/>
    <property type="molecule type" value="Genomic_DNA"/>
</dbReference>
<protein>
    <submittedName>
        <fullName evidence="1">Uncharacterized protein</fullName>
    </submittedName>
</protein>
<accession>A0ABY9VIH1</accession>
<name>A0ABY9VIH1_9BACI</name>
<organism evidence="1 2">
    <name type="scientific">Mesobacillus jeotgali</name>
    <dbReference type="NCBI Taxonomy" id="129985"/>
    <lineage>
        <taxon>Bacteria</taxon>
        <taxon>Bacillati</taxon>
        <taxon>Bacillota</taxon>
        <taxon>Bacilli</taxon>
        <taxon>Bacillales</taxon>
        <taxon>Bacillaceae</taxon>
        <taxon>Mesobacillus</taxon>
    </lineage>
</organism>
<dbReference type="Proteomes" id="UP001303324">
    <property type="component" value="Chromosome"/>
</dbReference>
<evidence type="ECO:0000313" key="1">
    <source>
        <dbReference type="EMBL" id="WNF22611.1"/>
    </source>
</evidence>
<sequence length="173" mass="19903">MIYINEVPVAGDLNLELLKREIKAYLHKEKLVLIDQSGNILSENKVNSLLESSIEKDQLFLQGVKTNLLLRDFKDELILYIKKVEDYIENVRDTEDFSTVKDSFVQIIESVLEFTSVSDFLQKDLIGQDTVKELAQKAFAQAESGNDVYILDLIEYELLPLLNHFSEGIQEEM</sequence>
<proteinExistence type="predicted"/>
<evidence type="ECO:0000313" key="2">
    <source>
        <dbReference type="Proteomes" id="UP001303324"/>
    </source>
</evidence>